<feature type="domain" description="LysM" evidence="1">
    <location>
        <begin position="5"/>
        <end position="66"/>
    </location>
</feature>
<name>C1KFP0_9CAUD</name>
<organism evidence="2 3">
    <name type="scientific">Lactobacillus phage Lb338-1</name>
    <dbReference type="NCBI Taxonomy" id="2892342"/>
    <lineage>
        <taxon>Viruses</taxon>
        <taxon>Duplodnaviria</taxon>
        <taxon>Heunggongvirae</taxon>
        <taxon>Uroviricota</taxon>
        <taxon>Caudoviricetes</taxon>
        <taxon>Herelleviridae</taxon>
        <taxon>Mooreparkvirus</taxon>
        <taxon>Mooreparkvirus Lb3381</taxon>
    </lineage>
</organism>
<sequence length="234" mass="25874">MARYIRHTVRYGETLQSIAAKEMGDATSWTDIAKYNGLFYPYIVDTVDQKMNNMEHLVTAGDTLVIPVEVELTEDLAQKLNQQDRDALGRLALGQDLSMIDFPPVYQNRGTQENIMQLGSNGKGDLSTVYGVNNIKQIVIAHLLTAKGSLILHPEYGSNLNELFVQGTIPNSKLVDDEISKAILSDSRITKAEKQSSTLNGSTYSSSWSITIESVVAQLDFVIGRDDTGKFIIQ</sequence>
<accession>C1KFP0</accession>
<evidence type="ECO:0000313" key="2">
    <source>
        <dbReference type="EMBL" id="ACO37051.1"/>
    </source>
</evidence>
<dbReference type="KEGG" id="vg:7750985"/>
<dbReference type="EMBL" id="FJ822135">
    <property type="protein sequence ID" value="ACO37051.1"/>
    <property type="molecule type" value="Genomic_DNA"/>
</dbReference>
<dbReference type="OrthoDB" id="7416at10239"/>
<protein>
    <submittedName>
        <fullName evidence="2">Putative baseplate protein</fullName>
    </submittedName>
</protein>
<dbReference type="Gene3D" id="3.10.350.10">
    <property type="entry name" value="LysM domain"/>
    <property type="match status" value="1"/>
</dbReference>
<dbReference type="InterPro" id="IPR018392">
    <property type="entry name" value="LysM"/>
</dbReference>
<reference evidence="2 3" key="1">
    <citation type="journal article" date="2009" name="Gene">
        <title>Genome of a virulent bacteriophage Lb338-1 that lyses the probiotic Lactobacillus paracasei cheese strain.</title>
        <authorList>
            <person name="Alemayehu D."/>
            <person name="Ross R.P."/>
            <person name="O'Sullivan O."/>
            <person name="Coffey A."/>
            <person name="Stanton C."/>
            <person name="Fitzgerald G.F."/>
            <person name="McAuliffe O."/>
        </authorList>
    </citation>
    <scope>NUCLEOTIDE SEQUENCE [LARGE SCALE GENOMIC DNA]</scope>
    <source>
        <strain evidence="2">Lb338-1</strain>
    </source>
</reference>
<dbReference type="SMR" id="C1KFP0"/>
<dbReference type="Pfam" id="PF01476">
    <property type="entry name" value="LysM"/>
    <property type="match status" value="1"/>
</dbReference>
<dbReference type="Gene3D" id="3.10.450.40">
    <property type="match status" value="1"/>
</dbReference>
<dbReference type="Proteomes" id="UP000001878">
    <property type="component" value="Segment"/>
</dbReference>
<dbReference type="PROSITE" id="PS51782">
    <property type="entry name" value="LYSM"/>
    <property type="match status" value="1"/>
</dbReference>
<dbReference type="CDD" id="cd00118">
    <property type="entry name" value="LysM"/>
    <property type="match status" value="1"/>
</dbReference>
<dbReference type="SUPFAM" id="SSF160719">
    <property type="entry name" value="gpW/gp25-like"/>
    <property type="match status" value="1"/>
</dbReference>
<keyword evidence="3" id="KW-1185">Reference proteome</keyword>
<dbReference type="GeneID" id="7750985"/>
<evidence type="ECO:0000259" key="1">
    <source>
        <dbReference type="PROSITE" id="PS51782"/>
    </source>
</evidence>
<evidence type="ECO:0000313" key="3">
    <source>
        <dbReference type="Proteomes" id="UP000001878"/>
    </source>
</evidence>
<dbReference type="RefSeq" id="YP_002790809.1">
    <property type="nucleotide sequence ID" value="NC_012530.1"/>
</dbReference>
<dbReference type="InterPro" id="IPR036779">
    <property type="entry name" value="LysM_dom_sf"/>
</dbReference>
<gene>
    <name evidence="2" type="ORF">lb338_phage_130</name>
</gene>
<proteinExistence type="predicted"/>